<reference evidence="2" key="1">
    <citation type="submission" date="2023-11" db="EMBL/GenBank/DDBJ databases">
        <title>Genome Sequence of Bacillus pseudomycoides stain BUPM19.</title>
        <authorList>
            <person name="Farhat A."/>
        </authorList>
    </citation>
    <scope>NUCLEOTIDE SEQUENCE [LARGE SCALE GENOMIC DNA]</scope>
    <source>
        <strain evidence="2">BUPM19</strain>
    </source>
</reference>
<organism evidence="1 2">
    <name type="scientific">Bacillus bingmayongensis</name>
    <dbReference type="NCBI Taxonomy" id="1150157"/>
    <lineage>
        <taxon>Bacteria</taxon>
        <taxon>Bacillati</taxon>
        <taxon>Bacillota</taxon>
        <taxon>Bacilli</taxon>
        <taxon>Bacillales</taxon>
        <taxon>Bacillaceae</taxon>
        <taxon>Bacillus</taxon>
    </lineage>
</organism>
<name>A0ABU5K4K0_9BACI</name>
<evidence type="ECO:0000313" key="2">
    <source>
        <dbReference type="Proteomes" id="UP001291930"/>
    </source>
</evidence>
<dbReference type="EMBL" id="JAXOVW010000183">
    <property type="protein sequence ID" value="MDZ5610585.1"/>
    <property type="molecule type" value="Genomic_DNA"/>
</dbReference>
<comment type="caution">
    <text evidence="1">The sequence shown here is derived from an EMBL/GenBank/DDBJ whole genome shotgun (WGS) entry which is preliminary data.</text>
</comment>
<evidence type="ECO:0000313" key="1">
    <source>
        <dbReference type="EMBL" id="MDZ5610585.1"/>
    </source>
</evidence>
<gene>
    <name evidence="1" type="ORF">U2I54_27140</name>
</gene>
<dbReference type="RefSeq" id="WP_374219773.1">
    <property type="nucleotide sequence ID" value="NZ_JAXOVW010000183.1"/>
</dbReference>
<protein>
    <submittedName>
        <fullName evidence="1">Uncharacterized protein</fullName>
    </submittedName>
</protein>
<dbReference type="Proteomes" id="UP001291930">
    <property type="component" value="Unassembled WGS sequence"/>
</dbReference>
<proteinExistence type="predicted"/>
<accession>A0ABU5K4K0</accession>
<keyword evidence="2" id="KW-1185">Reference proteome</keyword>
<sequence length="110" mass="12565">MKRKLVLILCFSGALTLSIDFMKDKDLQSTKVSAQSEKVFLGKADTNKGDTLRVITREEQDARENMLNLEDMDYTTVITKEEQDMVENMSAEEGFVPQKEGTGFFFIKEK</sequence>